<accession>A0A1H9RL59</accession>
<proteinExistence type="predicted"/>
<dbReference type="STRING" id="402600.SAMN05216188_114182"/>
<keyword evidence="2" id="KW-1185">Reference proteome</keyword>
<dbReference type="AlphaFoldDB" id="A0A1H9RL59"/>
<dbReference type="Proteomes" id="UP000199352">
    <property type="component" value="Unassembled WGS sequence"/>
</dbReference>
<gene>
    <name evidence="1" type="ORF">SAMN05216188_114182</name>
</gene>
<dbReference type="NCBIfam" id="NF038206">
    <property type="entry name" value="RGCVC_fam"/>
    <property type="match status" value="1"/>
</dbReference>
<evidence type="ECO:0000313" key="1">
    <source>
        <dbReference type="EMBL" id="SER72773.1"/>
    </source>
</evidence>
<evidence type="ECO:0000313" key="2">
    <source>
        <dbReference type="Proteomes" id="UP000199352"/>
    </source>
</evidence>
<protein>
    <submittedName>
        <fullName evidence="1">Uncharacterized protein</fullName>
    </submittedName>
</protein>
<reference evidence="2" key="1">
    <citation type="submission" date="2016-10" db="EMBL/GenBank/DDBJ databases">
        <authorList>
            <person name="Varghese N."/>
            <person name="Submissions S."/>
        </authorList>
    </citation>
    <scope>NUCLEOTIDE SEQUENCE [LARGE SCALE GENOMIC DNA]</scope>
    <source>
        <strain evidence="2">CGMCC 4.3525</strain>
    </source>
</reference>
<dbReference type="EMBL" id="FOFR01000014">
    <property type="protein sequence ID" value="SER72773.1"/>
    <property type="molecule type" value="Genomic_DNA"/>
</dbReference>
<name>A0A1H9RL59_9PSEU</name>
<organism evidence="1 2">
    <name type="scientific">Lentzea xinjiangensis</name>
    <dbReference type="NCBI Taxonomy" id="402600"/>
    <lineage>
        <taxon>Bacteria</taxon>
        <taxon>Bacillati</taxon>
        <taxon>Actinomycetota</taxon>
        <taxon>Actinomycetes</taxon>
        <taxon>Pseudonocardiales</taxon>
        <taxon>Pseudonocardiaceae</taxon>
        <taxon>Lentzea</taxon>
    </lineage>
</organism>
<sequence length="54" mass="5631">MPMSEPLTTVVDDPARAAGLCAACPHPSHEHDPLGVRFCAATTVSALPRGCICR</sequence>